<evidence type="ECO:0008006" key="3">
    <source>
        <dbReference type="Google" id="ProtNLM"/>
    </source>
</evidence>
<name>A0A0G1KGA6_9BACT</name>
<organism evidence="1 2">
    <name type="scientific">Candidatus Yanofskybacteria bacterium GW2011_GWA2_44_9</name>
    <dbReference type="NCBI Taxonomy" id="1619025"/>
    <lineage>
        <taxon>Bacteria</taxon>
        <taxon>Candidatus Yanofskyibacteriota</taxon>
    </lineage>
</organism>
<dbReference type="EMBL" id="LCJR01000001">
    <property type="protein sequence ID" value="KKT82776.1"/>
    <property type="molecule type" value="Genomic_DNA"/>
</dbReference>
<dbReference type="AlphaFoldDB" id="A0A0G1KGA6"/>
<gene>
    <name evidence="1" type="ORF">UW79_C0001G0032</name>
</gene>
<proteinExistence type="predicted"/>
<reference evidence="1 2" key="1">
    <citation type="journal article" date="2015" name="Nature">
        <title>rRNA introns, odd ribosomes, and small enigmatic genomes across a large radiation of phyla.</title>
        <authorList>
            <person name="Brown C.T."/>
            <person name="Hug L.A."/>
            <person name="Thomas B.C."/>
            <person name="Sharon I."/>
            <person name="Castelle C.J."/>
            <person name="Singh A."/>
            <person name="Wilkins M.J."/>
            <person name="Williams K.H."/>
            <person name="Banfield J.F."/>
        </authorList>
    </citation>
    <scope>NUCLEOTIDE SEQUENCE [LARGE SCALE GENOMIC DNA]</scope>
</reference>
<comment type="caution">
    <text evidence="1">The sequence shown here is derived from an EMBL/GenBank/DDBJ whole genome shotgun (WGS) entry which is preliminary data.</text>
</comment>
<sequence length="171" mass="19208">MTSIIIFATLKELIEIRKRENKKMRRIATLSLVLSLVFVTSCFGQTPVNPTVPDLTSKNWKFEGESGVLVSVQTNNQQADLQTSAKFYYNDTEKMYANTLLWRGSEVAMVFGASDADRRFAIKVNGKWHVAKDKNKSPVFMAVYDSTGKPTGVKMTLDTFDGPKELTLDLN</sequence>
<protein>
    <recommendedName>
        <fullName evidence="3">Lipoprotein</fullName>
    </recommendedName>
</protein>
<evidence type="ECO:0000313" key="1">
    <source>
        <dbReference type="EMBL" id="KKT82776.1"/>
    </source>
</evidence>
<evidence type="ECO:0000313" key="2">
    <source>
        <dbReference type="Proteomes" id="UP000034032"/>
    </source>
</evidence>
<accession>A0A0G1KGA6</accession>
<dbReference type="Proteomes" id="UP000034032">
    <property type="component" value="Unassembled WGS sequence"/>
</dbReference>